<dbReference type="GO" id="GO:0046872">
    <property type="term" value="F:metal ion binding"/>
    <property type="evidence" value="ECO:0007669"/>
    <property type="project" value="UniProtKB-KW"/>
</dbReference>
<keyword evidence="1" id="KW-0028">Amino-acid biosynthesis</keyword>
<dbReference type="Gene3D" id="3.30.70.360">
    <property type="match status" value="1"/>
</dbReference>
<dbReference type="Pfam" id="PF07687">
    <property type="entry name" value="M20_dimer"/>
    <property type="match status" value="1"/>
</dbReference>
<dbReference type="STRING" id="888064.HMPREF9088_1851"/>
<dbReference type="SUPFAM" id="SSF55031">
    <property type="entry name" value="Bacterial exopeptidase dimerisation domain"/>
    <property type="match status" value="1"/>
</dbReference>
<dbReference type="InterPro" id="IPR036264">
    <property type="entry name" value="Bact_exopeptidase_dim_dom"/>
</dbReference>
<dbReference type="InterPro" id="IPR011650">
    <property type="entry name" value="Peptidase_M20_dimer"/>
</dbReference>
<name>E6LHL1_ENTI1</name>
<dbReference type="Proteomes" id="UP000010296">
    <property type="component" value="Unassembled WGS sequence"/>
</dbReference>
<feature type="binding site" evidence="5">
    <location>
        <position position="157"/>
    </location>
    <ligand>
        <name>Mn(2+)</name>
        <dbReference type="ChEBI" id="CHEBI:29035"/>
        <label>2</label>
    </ligand>
</feature>
<keyword evidence="2 7" id="KW-0378">Hydrolase</keyword>
<dbReference type="PANTHER" id="PTHR11014:SF98">
    <property type="entry name" value="N-ACETYLDIAMINOPIMELATE DEACETYLASE"/>
    <property type="match status" value="1"/>
</dbReference>
<comment type="caution">
    <text evidence="7">The sequence shown here is derived from an EMBL/GenBank/DDBJ whole genome shotgun (WGS) entry which is preliminary data.</text>
</comment>
<protein>
    <submittedName>
        <fullName evidence="7">Amidohydrolase</fullName>
        <ecNumber evidence="7">3.4.17.-</ecNumber>
    </submittedName>
</protein>
<feature type="binding site" evidence="5">
    <location>
        <position position="123"/>
    </location>
    <ligand>
        <name>Mn(2+)</name>
        <dbReference type="ChEBI" id="CHEBI:29035"/>
        <label>2</label>
    </ligand>
</feature>
<keyword evidence="5" id="KW-0479">Metal-binding</keyword>
<feature type="binding site" evidence="5">
    <location>
        <position position="183"/>
    </location>
    <ligand>
        <name>Mn(2+)</name>
        <dbReference type="ChEBI" id="CHEBI:29035"/>
        <label>2</label>
    </ligand>
</feature>
<dbReference type="GO" id="GO:0009085">
    <property type="term" value="P:lysine biosynthetic process"/>
    <property type="evidence" value="ECO:0007669"/>
    <property type="project" value="UniProtKB-KW"/>
</dbReference>
<evidence type="ECO:0000256" key="1">
    <source>
        <dbReference type="ARBA" id="ARBA00022605"/>
    </source>
</evidence>
<evidence type="ECO:0000256" key="3">
    <source>
        <dbReference type="ARBA" id="ARBA00022915"/>
    </source>
</evidence>
<dbReference type="PIRSF" id="PIRSF005962">
    <property type="entry name" value="Pept_M20D_amidohydro"/>
    <property type="match status" value="1"/>
</dbReference>
<keyword evidence="7" id="KW-0645">Protease</keyword>
<dbReference type="HOGENOM" id="CLU_023257_0_1_9"/>
<dbReference type="Pfam" id="PF01546">
    <property type="entry name" value="Peptidase_M20"/>
    <property type="match status" value="1"/>
</dbReference>
<evidence type="ECO:0000313" key="8">
    <source>
        <dbReference type="Proteomes" id="UP000010296"/>
    </source>
</evidence>
<gene>
    <name evidence="7" type="ORF">HMPREF9088_1851</name>
</gene>
<dbReference type="eggNOG" id="COG1473">
    <property type="taxonomic scope" value="Bacteria"/>
</dbReference>
<dbReference type="InterPro" id="IPR002933">
    <property type="entry name" value="Peptidase_M20"/>
</dbReference>
<dbReference type="AlphaFoldDB" id="E6LHL1"/>
<evidence type="ECO:0000313" key="7">
    <source>
        <dbReference type="EMBL" id="EFU73266.1"/>
    </source>
</evidence>
<organism evidence="7 8">
    <name type="scientific">Enterococcus italicus (strain DSM 15952 / CCUG 50447 / LMG 22039 / TP 1.5)</name>
    <dbReference type="NCBI Taxonomy" id="888064"/>
    <lineage>
        <taxon>Bacteria</taxon>
        <taxon>Bacillati</taxon>
        <taxon>Bacillota</taxon>
        <taxon>Bacilli</taxon>
        <taxon>Lactobacillales</taxon>
        <taxon>Enterococcaceae</taxon>
        <taxon>Enterococcus</taxon>
    </lineage>
</organism>
<dbReference type="InterPro" id="IPR017439">
    <property type="entry name" value="Amidohydrolase"/>
</dbReference>
<accession>E6LHL1</accession>
<comment type="cofactor">
    <cofactor evidence="5">
        <name>Mn(2+)</name>
        <dbReference type="ChEBI" id="CHEBI:29035"/>
    </cofactor>
    <text evidence="5">The Mn(2+) ion enhances activity.</text>
</comment>
<keyword evidence="4" id="KW-0457">Lysine biosynthesis</keyword>
<dbReference type="PANTHER" id="PTHR11014">
    <property type="entry name" value="PEPTIDASE M20 FAMILY MEMBER"/>
    <property type="match status" value="1"/>
</dbReference>
<evidence type="ECO:0000256" key="5">
    <source>
        <dbReference type="PIRSR" id="PIRSR005962-1"/>
    </source>
</evidence>
<evidence type="ECO:0000256" key="2">
    <source>
        <dbReference type="ARBA" id="ARBA00022801"/>
    </source>
</evidence>
<keyword evidence="8" id="KW-1185">Reference proteome</keyword>
<feature type="binding site" evidence="5">
    <location>
        <position position="377"/>
    </location>
    <ligand>
        <name>Mn(2+)</name>
        <dbReference type="ChEBI" id="CHEBI:29035"/>
        <label>2</label>
    </ligand>
</feature>
<evidence type="ECO:0000259" key="6">
    <source>
        <dbReference type="Pfam" id="PF07687"/>
    </source>
</evidence>
<keyword evidence="5" id="KW-0464">Manganese</keyword>
<dbReference type="PATRIC" id="fig|888064.11.peg.222"/>
<feature type="binding site" evidence="5">
    <location>
        <position position="121"/>
    </location>
    <ligand>
        <name>Mn(2+)</name>
        <dbReference type="ChEBI" id="CHEBI:29035"/>
        <label>2</label>
    </ligand>
</feature>
<dbReference type="NCBIfam" id="TIGR01891">
    <property type="entry name" value="amidohydrolases"/>
    <property type="match status" value="1"/>
</dbReference>
<dbReference type="EC" id="3.4.17.-" evidence="7"/>
<dbReference type="FunFam" id="3.30.70.360:FF:000001">
    <property type="entry name" value="N-acetyldiaminopimelate deacetylase"/>
    <property type="match status" value="1"/>
</dbReference>
<proteinExistence type="predicted"/>
<dbReference type="SUPFAM" id="SSF53187">
    <property type="entry name" value="Zn-dependent exopeptidases"/>
    <property type="match status" value="1"/>
</dbReference>
<evidence type="ECO:0000256" key="4">
    <source>
        <dbReference type="ARBA" id="ARBA00023154"/>
    </source>
</evidence>
<reference evidence="7 8" key="1">
    <citation type="submission" date="2010-12" db="EMBL/GenBank/DDBJ databases">
        <authorList>
            <person name="Muzny D."/>
            <person name="Qin X."/>
            <person name="Deng J."/>
            <person name="Jiang H."/>
            <person name="Liu Y."/>
            <person name="Qu J."/>
            <person name="Song X.-Z."/>
            <person name="Zhang L."/>
            <person name="Thornton R."/>
            <person name="Coyle M."/>
            <person name="Francisco L."/>
            <person name="Jackson L."/>
            <person name="Javaid M."/>
            <person name="Korchina V."/>
            <person name="Kovar C."/>
            <person name="Mata R."/>
            <person name="Mathew T."/>
            <person name="Ngo R."/>
            <person name="Nguyen L."/>
            <person name="Nguyen N."/>
            <person name="Okwuonu G."/>
            <person name="Ongeri F."/>
            <person name="Pham C."/>
            <person name="Simmons D."/>
            <person name="Wilczek-Boney K."/>
            <person name="Hale W."/>
            <person name="Jakkamsetti A."/>
            <person name="Pham P."/>
            <person name="Ruth R."/>
            <person name="San Lucas F."/>
            <person name="Warren J."/>
            <person name="Zhang J."/>
            <person name="Zhao Z."/>
            <person name="Zhou C."/>
            <person name="Zhu D."/>
            <person name="Lee S."/>
            <person name="Bess C."/>
            <person name="Blankenburg K."/>
            <person name="Forbes L."/>
            <person name="Fu Q."/>
            <person name="Gubbala S."/>
            <person name="Hirani K."/>
            <person name="Jayaseelan J.C."/>
            <person name="Lara F."/>
            <person name="Munidasa M."/>
            <person name="Palculict T."/>
            <person name="Patil S."/>
            <person name="Pu L.-L."/>
            <person name="Saada N."/>
            <person name="Tang L."/>
            <person name="Weissenberger G."/>
            <person name="Zhu Y."/>
            <person name="Hemphill L."/>
            <person name="Shang Y."/>
            <person name="Youmans B."/>
            <person name="Ayvaz T."/>
            <person name="Ross M."/>
            <person name="Santibanez J."/>
            <person name="Aqrawi P."/>
            <person name="Gross S."/>
            <person name="Joshi V."/>
            <person name="Fowler G."/>
            <person name="Nazareth L."/>
            <person name="Reid J."/>
            <person name="Worley K."/>
            <person name="Petrosino J."/>
            <person name="Highlander S."/>
            <person name="Gibbs R."/>
        </authorList>
    </citation>
    <scope>NUCLEOTIDE SEQUENCE [LARGE SCALE GENOMIC DNA]</scope>
    <source>
        <strain evidence="8">DSM 15952 / CCUG 50447 / LMG 22039 / TP 1.5</strain>
    </source>
</reference>
<keyword evidence="7" id="KW-0121">Carboxypeptidase</keyword>
<feature type="domain" description="Peptidase M20 dimerisation" evidence="6">
    <location>
        <begin position="208"/>
        <end position="291"/>
    </location>
</feature>
<dbReference type="GO" id="GO:0019877">
    <property type="term" value="P:diaminopimelate biosynthetic process"/>
    <property type="evidence" value="ECO:0007669"/>
    <property type="project" value="UniProtKB-KW"/>
</dbReference>
<dbReference type="GO" id="GO:0050118">
    <property type="term" value="F:N-acetyldiaminopimelate deacetylase activity"/>
    <property type="evidence" value="ECO:0007669"/>
    <property type="project" value="TreeGrafter"/>
</dbReference>
<sequence>MIIRENGENIMRKKKKRNDLMEISSAVNDLLTEVVADRRALHQIPELGLQEKETSAYIKKRLADFGVTEVYDLLDTAVVAVYRGEKEGKTLAFRTDIDALPVMEETGVEFASKHPGKMHACGHDGHMATMLGFAQYLSLHPEEIIGTIVLLFQPAEEGPGGAQLLIDDGFLTKFQIDQIIGLHVFPEFDEGIIACKSHAMMARNGEIYLTVKGISSHGAQPQQGADAILAASAIIQGLHAIVSRNISPMESAVLTFGKITGGEAMNIIPGMVKIEGTMRAFSDDVYDTMTERVQCVATEIAKGYGCECVVEFNHMYRVVDNDPSMVDALKKIAKTSYVQTPPYMLAEDFSMYQKEIPGLFFFVGIRNESKGYVAPLHSGKMNFDETYLLGGIECYRQLIAELNKGESV</sequence>
<keyword evidence="3" id="KW-0220">Diaminopimelate biosynthesis</keyword>
<dbReference type="EMBL" id="AEPV01000071">
    <property type="protein sequence ID" value="EFU73266.1"/>
    <property type="molecule type" value="Genomic_DNA"/>
</dbReference>
<dbReference type="Gene3D" id="3.40.630.10">
    <property type="entry name" value="Zn peptidases"/>
    <property type="match status" value="1"/>
</dbReference>
<dbReference type="GO" id="GO:0004180">
    <property type="term" value="F:carboxypeptidase activity"/>
    <property type="evidence" value="ECO:0007669"/>
    <property type="project" value="UniProtKB-KW"/>
</dbReference>